<evidence type="ECO:0000259" key="7">
    <source>
        <dbReference type="PROSITE" id="PS50222"/>
    </source>
</evidence>
<dbReference type="InterPro" id="IPR052273">
    <property type="entry name" value="PPIase_FKBP"/>
</dbReference>
<accession>A0A8J2PRM4</accession>
<protein>
    <recommendedName>
        <fullName evidence="4">peptidylprolyl isomerase</fullName>
        <ecNumber evidence="4">5.2.1.8</ecNumber>
    </recommendedName>
</protein>
<sequence length="228" mass="26245">MSSAFYSSSRVFVVLQLTRIIFVDAIVLKLQVETLHKPVNCTEKSVHRNILTVHYTGTTLDGKVFDSSRKKNRPVTFRIGVGEAMMGWEEGLINMCVGEKRMLIVPPNLAFVAKPGYKTVAPSDSVLQYEMELLKIDKSPPSNAEVFKEIDLNSDRKISRDEMSIHVKKLLRWYQNQDSVLDYEKIRAKLDKVDENVEKIFNRKDIDKNGYISYAELYGLVPKKYDEF</sequence>
<dbReference type="InterPro" id="IPR018247">
    <property type="entry name" value="EF_Hand_1_Ca_BS"/>
</dbReference>
<feature type="signal peptide" evidence="5">
    <location>
        <begin position="1"/>
        <end position="25"/>
    </location>
</feature>
<evidence type="ECO:0000256" key="4">
    <source>
        <dbReference type="PROSITE-ProRule" id="PRU00277"/>
    </source>
</evidence>
<evidence type="ECO:0000256" key="3">
    <source>
        <dbReference type="ARBA" id="ARBA00022824"/>
    </source>
</evidence>
<proteinExistence type="predicted"/>
<dbReference type="PROSITE" id="PS00018">
    <property type="entry name" value="EF_HAND_1"/>
    <property type="match status" value="2"/>
</dbReference>
<keyword evidence="4" id="KW-0413">Isomerase</keyword>
<dbReference type="EMBL" id="CAJVCH010558495">
    <property type="protein sequence ID" value="CAG7831014.1"/>
    <property type="molecule type" value="Genomic_DNA"/>
</dbReference>
<keyword evidence="1 5" id="KW-0732">Signal</keyword>
<evidence type="ECO:0000256" key="1">
    <source>
        <dbReference type="ARBA" id="ARBA00022729"/>
    </source>
</evidence>
<evidence type="ECO:0000313" key="8">
    <source>
        <dbReference type="EMBL" id="CAG7831014.1"/>
    </source>
</evidence>
<reference evidence="8" key="1">
    <citation type="submission" date="2021-06" db="EMBL/GenBank/DDBJ databases">
        <authorList>
            <person name="Hodson N. C."/>
            <person name="Mongue J. A."/>
            <person name="Jaron S. K."/>
        </authorList>
    </citation>
    <scope>NUCLEOTIDE SEQUENCE</scope>
</reference>
<feature type="chain" id="PRO_5035164931" description="peptidylprolyl isomerase" evidence="5">
    <location>
        <begin position="26"/>
        <end position="228"/>
    </location>
</feature>
<dbReference type="PROSITE" id="PS50059">
    <property type="entry name" value="FKBP_PPIASE"/>
    <property type="match status" value="1"/>
</dbReference>
<organism evidence="8 9">
    <name type="scientific">Allacma fusca</name>
    <dbReference type="NCBI Taxonomy" id="39272"/>
    <lineage>
        <taxon>Eukaryota</taxon>
        <taxon>Metazoa</taxon>
        <taxon>Ecdysozoa</taxon>
        <taxon>Arthropoda</taxon>
        <taxon>Hexapoda</taxon>
        <taxon>Collembola</taxon>
        <taxon>Symphypleona</taxon>
        <taxon>Sminthuridae</taxon>
        <taxon>Allacma</taxon>
    </lineage>
</organism>
<comment type="caution">
    <text evidence="8">The sequence shown here is derived from an EMBL/GenBank/DDBJ whole genome shotgun (WGS) entry which is preliminary data.</text>
</comment>
<feature type="domain" description="EF-hand" evidence="7">
    <location>
        <begin position="145"/>
        <end position="173"/>
    </location>
</feature>
<dbReference type="Pfam" id="PF13499">
    <property type="entry name" value="EF-hand_7"/>
    <property type="match status" value="1"/>
</dbReference>
<name>A0A8J2PRM4_9HEXA</name>
<dbReference type="OrthoDB" id="1902587at2759"/>
<feature type="domain" description="EF-hand" evidence="7">
    <location>
        <begin position="192"/>
        <end position="227"/>
    </location>
</feature>
<evidence type="ECO:0000313" key="9">
    <source>
        <dbReference type="Proteomes" id="UP000708208"/>
    </source>
</evidence>
<evidence type="ECO:0000256" key="2">
    <source>
        <dbReference type="ARBA" id="ARBA00022737"/>
    </source>
</evidence>
<feature type="domain" description="PPIase FKBP-type" evidence="6">
    <location>
        <begin position="48"/>
        <end position="137"/>
    </location>
</feature>
<dbReference type="InterPro" id="IPR001179">
    <property type="entry name" value="PPIase_FKBP_dom"/>
</dbReference>
<evidence type="ECO:0000256" key="5">
    <source>
        <dbReference type="SAM" id="SignalP"/>
    </source>
</evidence>
<dbReference type="InterPro" id="IPR002048">
    <property type="entry name" value="EF_hand_dom"/>
</dbReference>
<dbReference type="GO" id="GO:0003755">
    <property type="term" value="F:peptidyl-prolyl cis-trans isomerase activity"/>
    <property type="evidence" value="ECO:0007669"/>
    <property type="project" value="UniProtKB-KW"/>
</dbReference>
<keyword evidence="3" id="KW-0256">Endoplasmic reticulum</keyword>
<keyword evidence="2" id="KW-0677">Repeat</keyword>
<dbReference type="EC" id="5.2.1.8" evidence="4"/>
<dbReference type="CDD" id="cd00051">
    <property type="entry name" value="EFh"/>
    <property type="match status" value="1"/>
</dbReference>
<comment type="catalytic activity">
    <reaction evidence="4">
        <text>[protein]-peptidylproline (omega=180) = [protein]-peptidylproline (omega=0)</text>
        <dbReference type="Rhea" id="RHEA:16237"/>
        <dbReference type="Rhea" id="RHEA-COMP:10747"/>
        <dbReference type="Rhea" id="RHEA-COMP:10748"/>
        <dbReference type="ChEBI" id="CHEBI:83833"/>
        <dbReference type="ChEBI" id="CHEBI:83834"/>
        <dbReference type="EC" id="5.2.1.8"/>
    </reaction>
</comment>
<keyword evidence="4" id="KW-0697">Rotamase</keyword>
<dbReference type="GO" id="GO:0005509">
    <property type="term" value="F:calcium ion binding"/>
    <property type="evidence" value="ECO:0007669"/>
    <property type="project" value="InterPro"/>
</dbReference>
<dbReference type="SMART" id="SM00054">
    <property type="entry name" value="EFh"/>
    <property type="match status" value="2"/>
</dbReference>
<gene>
    <name evidence="8" type="ORF">AFUS01_LOCUS40778</name>
</gene>
<dbReference type="PANTHER" id="PTHR46222">
    <property type="entry name" value="PEPTIDYL-PROLYL CIS-TRANS ISOMERASE FKBP7/14"/>
    <property type="match status" value="1"/>
</dbReference>
<dbReference type="Proteomes" id="UP000708208">
    <property type="component" value="Unassembled WGS sequence"/>
</dbReference>
<keyword evidence="9" id="KW-1185">Reference proteome</keyword>
<evidence type="ECO:0000259" key="6">
    <source>
        <dbReference type="PROSITE" id="PS50059"/>
    </source>
</evidence>
<dbReference type="PROSITE" id="PS50222">
    <property type="entry name" value="EF_HAND_2"/>
    <property type="match status" value="2"/>
</dbReference>
<dbReference type="PANTHER" id="PTHR46222:SF3">
    <property type="entry name" value="PEPTIDYLPROLYL ISOMERASE"/>
    <property type="match status" value="1"/>
</dbReference>
<dbReference type="AlphaFoldDB" id="A0A8J2PRM4"/>
<dbReference type="Pfam" id="PF00254">
    <property type="entry name" value="FKBP_C"/>
    <property type="match status" value="1"/>
</dbReference>